<dbReference type="OrthoDB" id="2938467at2759"/>
<keyword evidence="1" id="KW-1133">Transmembrane helix</keyword>
<keyword evidence="1" id="KW-0812">Transmembrane</keyword>
<dbReference type="EMBL" id="JANKHO010003227">
    <property type="protein sequence ID" value="KAJ3485184.1"/>
    <property type="molecule type" value="Genomic_DNA"/>
</dbReference>
<keyword evidence="3" id="KW-1185">Reference proteome</keyword>
<reference evidence="2" key="1">
    <citation type="submission" date="2022-07" db="EMBL/GenBank/DDBJ databases">
        <title>Genome Sequence of Agrocybe chaxingu.</title>
        <authorList>
            <person name="Buettner E."/>
        </authorList>
    </citation>
    <scope>NUCLEOTIDE SEQUENCE</scope>
    <source>
        <strain evidence="2">MP-N11</strain>
    </source>
</reference>
<organism evidence="2 3">
    <name type="scientific">Agrocybe chaxingu</name>
    <dbReference type="NCBI Taxonomy" id="84603"/>
    <lineage>
        <taxon>Eukaryota</taxon>
        <taxon>Fungi</taxon>
        <taxon>Dikarya</taxon>
        <taxon>Basidiomycota</taxon>
        <taxon>Agaricomycotina</taxon>
        <taxon>Agaricomycetes</taxon>
        <taxon>Agaricomycetidae</taxon>
        <taxon>Agaricales</taxon>
        <taxon>Agaricineae</taxon>
        <taxon>Strophariaceae</taxon>
        <taxon>Agrocybe</taxon>
    </lineage>
</organism>
<sequence>MPIEALCEAYSNDEDRAGNPAFDAVQQVLHITVEEIAASYLLGPPNILLAVMGISHAIISGSYALLVFFRGTFIPQDLDIYVPAQWMHILKAYIVERGWKENDDHKDAAYDMASVLDVLLFKHPQSNRTINVIISRTSSAIQPIVEFHSTLVMNYIASYGVVCLYPTLTLMGKGIIRVQTNKTCQGFDKYRQRGFDLQASTSAWADLPGHRCKVDYMCPATIRNLHDYGTVFIPFTQCSHRLEVHEDGLVWKNPIKCGGNEIVKDIGYTVSAMGEYCENLIHDLVLVLLMI</sequence>
<accession>A0A9W8MR60</accession>
<comment type="caution">
    <text evidence="2">The sequence shown here is derived from an EMBL/GenBank/DDBJ whole genome shotgun (WGS) entry which is preliminary data.</text>
</comment>
<keyword evidence="1" id="KW-0472">Membrane</keyword>
<gene>
    <name evidence="2" type="ORF">NLJ89_g11919</name>
</gene>
<name>A0A9W8MR60_9AGAR</name>
<evidence type="ECO:0000313" key="2">
    <source>
        <dbReference type="EMBL" id="KAJ3485184.1"/>
    </source>
</evidence>
<feature type="transmembrane region" description="Helical" evidence="1">
    <location>
        <begin position="47"/>
        <end position="69"/>
    </location>
</feature>
<dbReference type="AlphaFoldDB" id="A0A9W8MR60"/>
<evidence type="ECO:0000313" key="3">
    <source>
        <dbReference type="Proteomes" id="UP001148786"/>
    </source>
</evidence>
<dbReference type="Proteomes" id="UP001148786">
    <property type="component" value="Unassembled WGS sequence"/>
</dbReference>
<evidence type="ECO:0000256" key="1">
    <source>
        <dbReference type="SAM" id="Phobius"/>
    </source>
</evidence>
<proteinExistence type="predicted"/>
<protein>
    <submittedName>
        <fullName evidence="2">Uncharacterized protein</fullName>
    </submittedName>
</protein>